<protein>
    <recommendedName>
        <fullName evidence="1">HD domain-containing protein</fullName>
    </recommendedName>
</protein>
<dbReference type="Gene3D" id="1.10.3210.10">
    <property type="entry name" value="Hypothetical protein af1432"/>
    <property type="match status" value="1"/>
</dbReference>
<accession>A0A1F6YCF4</accession>
<dbReference type="Pfam" id="PF01966">
    <property type="entry name" value="HD"/>
    <property type="match status" value="1"/>
</dbReference>
<dbReference type="EMBL" id="MFVV01000010">
    <property type="protein sequence ID" value="OGJ04042.1"/>
    <property type="molecule type" value="Genomic_DNA"/>
</dbReference>
<sequence>MRTISEIYKEYKIHIGLRMHMLRVAGVASLICDDIDLPVEKDNIVTACLLHDMGNIIKSDLEYFPEFCEPEGLEYWLKVKEEFVSKYGNNEDVATDKIIRELGLEKILGIWEAFGFLKVFSNRDNSDFNKKICYYSDLRVSPAGVVSMPERVKEGRIRYTELGLDFMEIDREKKDKALAEIEQQIFSHCKIKPEDINDISVAPIISKLKDFVIK</sequence>
<dbReference type="STRING" id="1801797.A3G06_00020"/>
<dbReference type="InterPro" id="IPR006674">
    <property type="entry name" value="HD_domain"/>
</dbReference>
<evidence type="ECO:0000313" key="3">
    <source>
        <dbReference type="Proteomes" id="UP000176192"/>
    </source>
</evidence>
<proteinExistence type="predicted"/>
<organism evidence="2 3">
    <name type="scientific">Candidatus Nomurabacteria bacterium RIFCSPLOWO2_12_FULL_46_14</name>
    <dbReference type="NCBI Taxonomy" id="1801797"/>
    <lineage>
        <taxon>Bacteria</taxon>
        <taxon>Candidatus Nomuraibacteriota</taxon>
    </lineage>
</organism>
<feature type="domain" description="HD" evidence="1">
    <location>
        <begin position="20"/>
        <end position="65"/>
    </location>
</feature>
<dbReference type="CDD" id="cd00077">
    <property type="entry name" value="HDc"/>
    <property type="match status" value="1"/>
</dbReference>
<evidence type="ECO:0000313" key="2">
    <source>
        <dbReference type="EMBL" id="OGJ04042.1"/>
    </source>
</evidence>
<dbReference type="AlphaFoldDB" id="A0A1F6YCF4"/>
<dbReference type="InterPro" id="IPR003607">
    <property type="entry name" value="HD/PDEase_dom"/>
</dbReference>
<gene>
    <name evidence="2" type="ORF">A3G06_00020</name>
</gene>
<dbReference type="SUPFAM" id="SSF109604">
    <property type="entry name" value="HD-domain/PDEase-like"/>
    <property type="match status" value="1"/>
</dbReference>
<comment type="caution">
    <text evidence="2">The sequence shown here is derived from an EMBL/GenBank/DDBJ whole genome shotgun (WGS) entry which is preliminary data.</text>
</comment>
<reference evidence="2 3" key="1">
    <citation type="journal article" date="2016" name="Nat. Commun.">
        <title>Thousands of microbial genomes shed light on interconnected biogeochemical processes in an aquifer system.</title>
        <authorList>
            <person name="Anantharaman K."/>
            <person name="Brown C.T."/>
            <person name="Hug L.A."/>
            <person name="Sharon I."/>
            <person name="Castelle C.J."/>
            <person name="Probst A.J."/>
            <person name="Thomas B.C."/>
            <person name="Singh A."/>
            <person name="Wilkins M.J."/>
            <person name="Karaoz U."/>
            <person name="Brodie E.L."/>
            <person name="Williams K.H."/>
            <person name="Hubbard S.S."/>
            <person name="Banfield J.F."/>
        </authorList>
    </citation>
    <scope>NUCLEOTIDE SEQUENCE [LARGE SCALE GENOMIC DNA]</scope>
</reference>
<evidence type="ECO:0000259" key="1">
    <source>
        <dbReference type="Pfam" id="PF01966"/>
    </source>
</evidence>
<name>A0A1F6YCF4_9BACT</name>
<dbReference type="Proteomes" id="UP000176192">
    <property type="component" value="Unassembled WGS sequence"/>
</dbReference>